<accession>A0AAD9GPA5</accession>
<protein>
    <submittedName>
        <fullName evidence="2">Uncharacterized protein</fullName>
    </submittedName>
</protein>
<feature type="region of interest" description="Disordered" evidence="1">
    <location>
        <begin position="1"/>
        <end position="77"/>
    </location>
</feature>
<evidence type="ECO:0000313" key="3">
    <source>
        <dbReference type="Proteomes" id="UP001259832"/>
    </source>
</evidence>
<name>A0AAD9GPA5_9STRA</name>
<evidence type="ECO:0000313" key="2">
    <source>
        <dbReference type="EMBL" id="KAK1942079.1"/>
    </source>
</evidence>
<reference evidence="2" key="1">
    <citation type="submission" date="2023-08" db="EMBL/GenBank/DDBJ databases">
        <title>Reference Genome Resource for the Citrus Pathogen Phytophthora citrophthora.</title>
        <authorList>
            <person name="Moller H."/>
            <person name="Coetzee B."/>
            <person name="Rose L.J."/>
            <person name="Van Niekerk J.M."/>
        </authorList>
    </citation>
    <scope>NUCLEOTIDE SEQUENCE</scope>
    <source>
        <strain evidence="2">STE-U-9442</strain>
    </source>
</reference>
<dbReference type="AlphaFoldDB" id="A0AAD9GPA5"/>
<proteinExistence type="predicted"/>
<comment type="caution">
    <text evidence="2">The sequence shown here is derived from an EMBL/GenBank/DDBJ whole genome shotgun (WGS) entry which is preliminary data.</text>
</comment>
<evidence type="ECO:0000256" key="1">
    <source>
        <dbReference type="SAM" id="MobiDB-lite"/>
    </source>
</evidence>
<dbReference type="Proteomes" id="UP001259832">
    <property type="component" value="Unassembled WGS sequence"/>
</dbReference>
<gene>
    <name evidence="2" type="ORF">P3T76_006401</name>
</gene>
<feature type="region of interest" description="Disordered" evidence="1">
    <location>
        <begin position="84"/>
        <end position="103"/>
    </location>
</feature>
<dbReference type="EMBL" id="JASMQC010000010">
    <property type="protein sequence ID" value="KAK1942079.1"/>
    <property type="molecule type" value="Genomic_DNA"/>
</dbReference>
<organism evidence="2 3">
    <name type="scientific">Phytophthora citrophthora</name>
    <dbReference type="NCBI Taxonomy" id="4793"/>
    <lineage>
        <taxon>Eukaryota</taxon>
        <taxon>Sar</taxon>
        <taxon>Stramenopiles</taxon>
        <taxon>Oomycota</taxon>
        <taxon>Peronosporomycetes</taxon>
        <taxon>Peronosporales</taxon>
        <taxon>Peronosporaceae</taxon>
        <taxon>Phytophthora</taxon>
    </lineage>
</organism>
<feature type="compositionally biased region" description="Acidic residues" evidence="1">
    <location>
        <begin position="87"/>
        <end position="98"/>
    </location>
</feature>
<keyword evidence="3" id="KW-1185">Reference proteome</keyword>
<sequence length="223" mass="25243">MCSKTPAVRPVEHDSDSDEAPEVVTKQSAKEQVLTLQRQEEEARAQAKAATKRKRKAKQEPKKEEEASNEVPELSDDILSAVAARNEEEDDAEEEEAEAELRARKRRAVKEAKMAEMMEKKTHTRQFGNIQVQTVEALKNTQARELTESAKKFLELRSAPTRARMNLLQGHSTQFTKKQKKRMQRAALFQYKFLALARSSSAMVNVSLKTICVPTLDSLNMGQ</sequence>